<feature type="compositionally biased region" description="Polar residues" evidence="1">
    <location>
        <begin position="527"/>
        <end position="536"/>
    </location>
</feature>
<proteinExistence type="predicted"/>
<organism evidence="2 3">
    <name type="scientific">Oryzias latipes</name>
    <name type="common">Japanese rice fish</name>
    <name type="synonym">Japanese killifish</name>
    <dbReference type="NCBI Taxonomy" id="8090"/>
    <lineage>
        <taxon>Eukaryota</taxon>
        <taxon>Metazoa</taxon>
        <taxon>Chordata</taxon>
        <taxon>Craniata</taxon>
        <taxon>Vertebrata</taxon>
        <taxon>Euteleostomi</taxon>
        <taxon>Actinopterygii</taxon>
        <taxon>Neopterygii</taxon>
        <taxon>Teleostei</taxon>
        <taxon>Neoteleostei</taxon>
        <taxon>Acanthomorphata</taxon>
        <taxon>Ovalentaria</taxon>
        <taxon>Atherinomorphae</taxon>
        <taxon>Beloniformes</taxon>
        <taxon>Adrianichthyidae</taxon>
        <taxon>Oryziinae</taxon>
        <taxon>Oryzias</taxon>
    </lineage>
</organism>
<feature type="region of interest" description="Disordered" evidence="1">
    <location>
        <begin position="433"/>
        <end position="553"/>
    </location>
</feature>
<evidence type="ECO:0000313" key="2">
    <source>
        <dbReference type="Ensembl" id="ENSORLP00015019073.1"/>
    </source>
</evidence>
<dbReference type="Proteomes" id="UP000265200">
    <property type="component" value="Chromosome 5"/>
</dbReference>
<reference evidence="2 3" key="2">
    <citation type="submission" date="2017-04" db="EMBL/GenBank/DDBJ databases">
        <title>CpG methylation of centromeres and impact of large insertions on vertebrate speciation.</title>
        <authorList>
            <person name="Ichikawa K."/>
            <person name="Yoshimura J."/>
            <person name="Morishita S."/>
        </authorList>
    </citation>
    <scope>NUCLEOTIDE SEQUENCE</scope>
    <source>
        <strain evidence="2 3">HSOK</strain>
    </source>
</reference>
<accession>A0A3P9IGS4</accession>
<evidence type="ECO:0000313" key="3">
    <source>
        <dbReference type="Proteomes" id="UP000265200"/>
    </source>
</evidence>
<name>A0A3P9IGS4_ORYLA</name>
<feature type="compositionally biased region" description="Low complexity" evidence="1">
    <location>
        <begin position="437"/>
        <end position="448"/>
    </location>
</feature>
<reference evidence="2" key="3">
    <citation type="submission" date="2025-08" db="UniProtKB">
        <authorList>
            <consortium name="Ensembl"/>
        </authorList>
    </citation>
    <scope>IDENTIFICATION</scope>
    <source>
        <strain evidence="2">HSOK</strain>
    </source>
</reference>
<dbReference type="AlphaFoldDB" id="A0A3P9IGS4"/>
<feature type="compositionally biased region" description="Pro residues" evidence="1">
    <location>
        <begin position="477"/>
        <end position="486"/>
    </location>
</feature>
<reference key="1">
    <citation type="journal article" date="2007" name="Nature">
        <title>The medaka draft genome and insights into vertebrate genome evolution.</title>
        <authorList>
            <person name="Kasahara M."/>
            <person name="Naruse K."/>
            <person name="Sasaki S."/>
            <person name="Nakatani Y."/>
            <person name="Qu W."/>
            <person name="Ahsan B."/>
            <person name="Yamada T."/>
            <person name="Nagayasu Y."/>
            <person name="Doi K."/>
            <person name="Kasai Y."/>
            <person name="Jindo T."/>
            <person name="Kobayashi D."/>
            <person name="Shimada A."/>
            <person name="Toyoda A."/>
            <person name="Kuroki Y."/>
            <person name="Fujiyama A."/>
            <person name="Sasaki T."/>
            <person name="Shimizu A."/>
            <person name="Asakawa S."/>
            <person name="Shimizu N."/>
            <person name="Hashimoto S."/>
            <person name="Yang J."/>
            <person name="Lee Y."/>
            <person name="Matsushima K."/>
            <person name="Sugano S."/>
            <person name="Sakaizumi M."/>
            <person name="Narita T."/>
            <person name="Ohishi K."/>
            <person name="Haga S."/>
            <person name="Ohta F."/>
            <person name="Nomoto H."/>
            <person name="Nogata K."/>
            <person name="Morishita T."/>
            <person name="Endo T."/>
            <person name="Shin-I T."/>
            <person name="Takeda H."/>
            <person name="Morishita S."/>
            <person name="Kohara Y."/>
        </authorList>
    </citation>
    <scope>NUCLEOTIDE SEQUENCE [LARGE SCALE GENOMIC DNA]</scope>
    <source>
        <strain>Hd-rR</strain>
    </source>
</reference>
<reference evidence="2" key="4">
    <citation type="submission" date="2025-09" db="UniProtKB">
        <authorList>
            <consortium name="Ensembl"/>
        </authorList>
    </citation>
    <scope>IDENTIFICATION</scope>
    <source>
        <strain evidence="2">HSOK</strain>
    </source>
</reference>
<sequence length="609" mass="67995">MHTPNVTTSGAMPLKSGFLLAVMAVLASWKLCAADAVRGRYRLRSLVTGLEVDPVAQKRLGSLTFRNKADINSTKVLSKLQQMAPSVQCGDNLMTLAVKRTGAPPFLVDRGQSPLVPLSQMPHYCGFSMKRSRRDIQYSTPYRGCYVNKQDGDYVLPLRLMGEPMAMSCPTTLPMPYIFCFPSKMLVRMAGVSANEFKVKMSGTWQPLLSAHSCGLTFQELNGELVILAPYRKASCIETKDDEYMLSLQWADFELLATCPPVEHTDTDKGTNAIPRDTDVVMQQPPYTFLSMYSQYGHHSTHNPPRLVQLPQPQLPILTADSPESPKESLAQQPPFNFLQLPPFFYFPPPELPAQAPGKENSAAPQIQMPPMLQSPPIQMPHMLQSSPIQMPPMLQSPQIQMPPMLQSPQIQMPPMLQSSQYKFPMFSQFPMMPEISQPTPSSAPTTTKALVTTPPPTTEPKGKHEVPRHPQFPLLPQYPFPPISKPSPKSDATNDPNIAQPVKPQHQLHPSFSFPVLYPPLDPHSSRQLQQTRTPASPAEVTKEPPAQESFYQPHPLMPLYLIPKQAPVPLFLNPSDNPAQSPPFYPAMPHMYSFLPEQRQVQLARSW</sequence>
<evidence type="ECO:0008006" key="4">
    <source>
        <dbReference type="Google" id="ProtNLM"/>
    </source>
</evidence>
<dbReference type="Ensembl" id="ENSORLT00015027937.1">
    <property type="protein sequence ID" value="ENSORLP00015019073.1"/>
    <property type="gene ID" value="ENSORLG00015020141.1"/>
</dbReference>
<protein>
    <recommendedName>
        <fullName evidence="4">ZP domain-containing protein</fullName>
    </recommendedName>
</protein>
<evidence type="ECO:0000256" key="1">
    <source>
        <dbReference type="SAM" id="MobiDB-lite"/>
    </source>
</evidence>